<name>Q07QT4_RHOP5</name>
<dbReference type="EMBL" id="CP000463">
    <property type="protein sequence ID" value="ABJ05700.1"/>
    <property type="molecule type" value="Genomic_DNA"/>
</dbReference>
<reference evidence="1" key="1">
    <citation type="submission" date="2006-09" db="EMBL/GenBank/DDBJ databases">
        <title>Complete sequence of Rhodopseudomonas palustris BisA53.</title>
        <authorList>
            <consortium name="US DOE Joint Genome Institute"/>
            <person name="Copeland A."/>
            <person name="Lucas S."/>
            <person name="Lapidus A."/>
            <person name="Barry K."/>
            <person name="Detter J.C."/>
            <person name="Glavina del Rio T."/>
            <person name="Hammon N."/>
            <person name="Israni S."/>
            <person name="Dalin E."/>
            <person name="Tice H."/>
            <person name="Pitluck S."/>
            <person name="Chain P."/>
            <person name="Malfatti S."/>
            <person name="Shin M."/>
            <person name="Vergez L."/>
            <person name="Schmutz J."/>
            <person name="Larimer F."/>
            <person name="Land M."/>
            <person name="Hauser L."/>
            <person name="Pelletier D.A."/>
            <person name="Kyrpides N."/>
            <person name="Kim E."/>
            <person name="Harwood C.S."/>
            <person name="Oda Y."/>
            <person name="Richardson P."/>
        </authorList>
    </citation>
    <scope>NUCLEOTIDE SEQUENCE [LARGE SCALE GENOMIC DNA]</scope>
    <source>
        <strain evidence="1">BisA53</strain>
    </source>
</reference>
<dbReference type="HOGENOM" id="CLU_150006_0_0_5"/>
<dbReference type="eggNOG" id="ENOG5030X50">
    <property type="taxonomic scope" value="Bacteria"/>
</dbReference>
<dbReference type="AlphaFoldDB" id="Q07QT4"/>
<gene>
    <name evidence="1" type="ordered locus">RPE_1752</name>
</gene>
<protein>
    <submittedName>
        <fullName evidence="1">Uncharacterized protein</fullName>
    </submittedName>
</protein>
<evidence type="ECO:0000313" key="1">
    <source>
        <dbReference type="EMBL" id="ABJ05700.1"/>
    </source>
</evidence>
<proteinExistence type="predicted"/>
<accession>Q07QT4</accession>
<sequence>MAHTVKIIFGAIALAASLGVAQLAVGGDLAELRGRQDLGAQDLSARDLTARDPSAQHPTAQPPMALSLSINRAAKADRATLSPAAPGHTISVWAPDQADSSFLVRIPSPSGEARRLQPSPLRAPAGKSMVACEPMVSVLTEIAKQLQPGRCVT</sequence>
<dbReference type="KEGG" id="rpe:RPE_1752"/>
<organism evidence="1">
    <name type="scientific">Rhodopseudomonas palustris (strain BisA53)</name>
    <dbReference type="NCBI Taxonomy" id="316055"/>
    <lineage>
        <taxon>Bacteria</taxon>
        <taxon>Pseudomonadati</taxon>
        <taxon>Pseudomonadota</taxon>
        <taxon>Alphaproteobacteria</taxon>
        <taxon>Hyphomicrobiales</taxon>
        <taxon>Nitrobacteraceae</taxon>
        <taxon>Rhodopseudomonas</taxon>
    </lineage>
</organism>
<dbReference type="OrthoDB" id="8234890at2"/>